<keyword evidence="2" id="KW-1185">Reference proteome</keyword>
<dbReference type="Proteomes" id="UP001610446">
    <property type="component" value="Unassembled WGS sequence"/>
</dbReference>
<proteinExistence type="predicted"/>
<protein>
    <submittedName>
        <fullName evidence="1">Uncharacterized protein</fullName>
    </submittedName>
</protein>
<sequence>MPAVVVTLGDLTFLDALKITHARLTNLFSLLACSALHLTLPQPLPNDTKTDRPVEHWRNVTNQAFAQATEHLQPSLKNELGPAPKTAEYKDQPMALHALTEVSNISGQAEHTRCLLLDSERLVRPRGFIKRKLSQKARFVHHVYTWHRIVGESTYVLHDYTPSGTFLHALHPSRLADEHTARVTAAVDDFISASRLDNFLRLETNPSGRDLNINERKDKQTSLKDIHLERQQESCLVAWVLITVGKAMPYAIREMSGPAAPRAGEGASFPV</sequence>
<name>A0ABR4J811_9EURO</name>
<accession>A0ABR4J811</accession>
<dbReference type="Pfam" id="PF11951">
    <property type="entry name" value="Fungal_trans_2"/>
    <property type="match status" value="1"/>
</dbReference>
<dbReference type="EMBL" id="JBFXLU010000183">
    <property type="protein sequence ID" value="KAL2836196.1"/>
    <property type="molecule type" value="Genomic_DNA"/>
</dbReference>
<organism evidence="1 2">
    <name type="scientific">Aspergillus pseudoustus</name>
    <dbReference type="NCBI Taxonomy" id="1810923"/>
    <lineage>
        <taxon>Eukaryota</taxon>
        <taxon>Fungi</taxon>
        <taxon>Dikarya</taxon>
        <taxon>Ascomycota</taxon>
        <taxon>Pezizomycotina</taxon>
        <taxon>Eurotiomycetes</taxon>
        <taxon>Eurotiomycetidae</taxon>
        <taxon>Eurotiales</taxon>
        <taxon>Aspergillaceae</taxon>
        <taxon>Aspergillus</taxon>
        <taxon>Aspergillus subgen. Nidulantes</taxon>
    </lineage>
</organism>
<dbReference type="InterPro" id="IPR021858">
    <property type="entry name" value="Fun_TF"/>
</dbReference>
<evidence type="ECO:0000313" key="2">
    <source>
        <dbReference type="Proteomes" id="UP001610446"/>
    </source>
</evidence>
<comment type="caution">
    <text evidence="1">The sequence shown here is derived from an EMBL/GenBank/DDBJ whole genome shotgun (WGS) entry which is preliminary data.</text>
</comment>
<gene>
    <name evidence="1" type="ORF">BJY01DRAFT_252079</name>
</gene>
<reference evidence="1 2" key="1">
    <citation type="submission" date="2024-07" db="EMBL/GenBank/DDBJ databases">
        <title>Section-level genome sequencing and comparative genomics of Aspergillus sections Usti and Cavernicolus.</title>
        <authorList>
            <consortium name="Lawrence Berkeley National Laboratory"/>
            <person name="Nybo J.L."/>
            <person name="Vesth T.C."/>
            <person name="Theobald S."/>
            <person name="Frisvad J.C."/>
            <person name="Larsen T.O."/>
            <person name="Kjaerboelling I."/>
            <person name="Rothschild-Mancinelli K."/>
            <person name="Lyhne E.K."/>
            <person name="Kogle M.E."/>
            <person name="Barry K."/>
            <person name="Clum A."/>
            <person name="Na H."/>
            <person name="Ledsgaard L."/>
            <person name="Lin J."/>
            <person name="Lipzen A."/>
            <person name="Kuo A."/>
            <person name="Riley R."/>
            <person name="Mondo S."/>
            <person name="Labutti K."/>
            <person name="Haridas S."/>
            <person name="Pangalinan J."/>
            <person name="Salamov A.A."/>
            <person name="Simmons B.A."/>
            <person name="Magnuson J.K."/>
            <person name="Chen J."/>
            <person name="Drula E."/>
            <person name="Henrissat B."/>
            <person name="Wiebenga A."/>
            <person name="Lubbers R.J."/>
            <person name="Gomes A.C."/>
            <person name="Makela M.R."/>
            <person name="Stajich J."/>
            <person name="Grigoriev I.V."/>
            <person name="Mortensen U.H."/>
            <person name="De Vries R.P."/>
            <person name="Baker S.E."/>
            <person name="Andersen M.R."/>
        </authorList>
    </citation>
    <scope>NUCLEOTIDE SEQUENCE [LARGE SCALE GENOMIC DNA]</scope>
    <source>
        <strain evidence="1 2">CBS 123904</strain>
    </source>
</reference>
<evidence type="ECO:0000313" key="1">
    <source>
        <dbReference type="EMBL" id="KAL2836196.1"/>
    </source>
</evidence>